<evidence type="ECO:0000313" key="2">
    <source>
        <dbReference type="Proteomes" id="UP001186974"/>
    </source>
</evidence>
<evidence type="ECO:0000313" key="1">
    <source>
        <dbReference type="EMBL" id="KAK3059677.1"/>
    </source>
</evidence>
<organism evidence="1 2">
    <name type="scientific">Coniosporium uncinatum</name>
    <dbReference type="NCBI Taxonomy" id="93489"/>
    <lineage>
        <taxon>Eukaryota</taxon>
        <taxon>Fungi</taxon>
        <taxon>Dikarya</taxon>
        <taxon>Ascomycota</taxon>
        <taxon>Pezizomycotina</taxon>
        <taxon>Dothideomycetes</taxon>
        <taxon>Dothideomycetes incertae sedis</taxon>
        <taxon>Coniosporium</taxon>
    </lineage>
</organism>
<name>A0ACC3CZM6_9PEZI</name>
<dbReference type="Proteomes" id="UP001186974">
    <property type="component" value="Unassembled WGS sequence"/>
</dbReference>
<comment type="caution">
    <text evidence="1">The sequence shown here is derived from an EMBL/GenBank/DDBJ whole genome shotgun (WGS) entry which is preliminary data.</text>
</comment>
<gene>
    <name evidence="1" type="ORF">LTS18_010290</name>
</gene>
<keyword evidence="2" id="KW-1185">Reference proteome</keyword>
<reference evidence="1" key="1">
    <citation type="submission" date="2024-09" db="EMBL/GenBank/DDBJ databases">
        <title>Black Yeasts Isolated from many extreme environments.</title>
        <authorList>
            <person name="Coleine C."/>
            <person name="Stajich J.E."/>
            <person name="Selbmann L."/>
        </authorList>
    </citation>
    <scope>NUCLEOTIDE SEQUENCE</scope>
    <source>
        <strain evidence="1">CCFEE 5737</strain>
    </source>
</reference>
<accession>A0ACC3CZM6</accession>
<protein>
    <submittedName>
        <fullName evidence="1">Uncharacterized protein</fullName>
    </submittedName>
</protein>
<dbReference type="EMBL" id="JAWDJW010009196">
    <property type="protein sequence ID" value="KAK3059677.1"/>
    <property type="molecule type" value="Genomic_DNA"/>
</dbReference>
<sequence>MFYAGDGVSDLSAARETDLLFAKKGKDLVTYCVKEEIPFTVFESWQTIFNKTKDILYVPSHPCFNIRIALTALVSEGKTDVKEAAQEGFKQYKAGEAGIAPP</sequence>
<proteinExistence type="predicted"/>